<gene>
    <name evidence="1" type="ORF">H0185_11350</name>
</gene>
<dbReference type="Proteomes" id="UP000769780">
    <property type="component" value="Unassembled WGS sequence"/>
</dbReference>
<dbReference type="EMBL" id="JACWFH010000012">
    <property type="protein sequence ID" value="MBY0097390.1"/>
    <property type="molecule type" value="Genomic_DNA"/>
</dbReference>
<evidence type="ECO:0000313" key="2">
    <source>
        <dbReference type="Proteomes" id="UP000769780"/>
    </source>
</evidence>
<dbReference type="InterPro" id="IPR036209">
    <property type="entry name" value="YwmB-like_sf"/>
</dbReference>
<dbReference type="Pfam" id="PF08680">
    <property type="entry name" value="DUF1779"/>
    <property type="match status" value="1"/>
</dbReference>
<evidence type="ECO:0000313" key="1">
    <source>
        <dbReference type="EMBL" id="MBY0097390.1"/>
    </source>
</evidence>
<reference evidence="1 2" key="1">
    <citation type="submission" date="2020-07" db="EMBL/GenBank/DDBJ databases">
        <title>Fungal Genomes of the International Space Station.</title>
        <authorList>
            <person name="Seuylemezian A."/>
            <person name="Singh N.K."/>
            <person name="Wood J."/>
            <person name="Venkateswaran K."/>
        </authorList>
    </citation>
    <scope>NUCLEOTIDE SEQUENCE [LARGE SCALE GENOMIC DNA]</scope>
    <source>
        <strain evidence="1 2">PL-B2</strain>
    </source>
</reference>
<proteinExistence type="predicted"/>
<sequence>MKKWSFYLVVIGIISFIVFQVGNKTIVADSDQDLLTLVSVLQDEHILINEWSLYSRQIVENVESDQIISDLKAQLAGWSWSESKEGDQQTVTATAASSNYHEKIKIVMNQPQTHIMYEVKGQKWDEQSEAFITKEWQEQLLTIFDGQASTFSCIKGEFGDKMDEALPVFMNELLEAFDAEEIEALDEENFLSTSAYSPLFTGSISEDHDMNLQLGLRKPDGMGGNTTLVVGTPIITIEY</sequence>
<keyword evidence="2" id="KW-1185">Reference proteome</keyword>
<name>A0ABS7K593_9BACI</name>
<dbReference type="RefSeq" id="WP_221873607.1">
    <property type="nucleotide sequence ID" value="NZ_JACWFH010000012.1"/>
</dbReference>
<accession>A0ABS7K593</accession>
<dbReference type="Gene3D" id="3.30.360.40">
    <property type="entry name" value="YwmB-like"/>
    <property type="match status" value="1"/>
</dbReference>
<protein>
    <submittedName>
        <fullName evidence="1">YwmB family TATA-box binding protein</fullName>
    </submittedName>
</protein>
<dbReference type="SUPFAM" id="SSF143842">
    <property type="entry name" value="YwmB-like"/>
    <property type="match status" value="1"/>
</dbReference>
<comment type="caution">
    <text evidence="1">The sequence shown here is derived from an EMBL/GenBank/DDBJ whole genome shotgun (WGS) entry which is preliminary data.</text>
</comment>
<organism evidence="1 2">
    <name type="scientific">Mesobacillus maritimus</name>
    <dbReference type="NCBI Taxonomy" id="1643336"/>
    <lineage>
        <taxon>Bacteria</taxon>
        <taxon>Bacillati</taxon>
        <taxon>Bacillota</taxon>
        <taxon>Bacilli</taxon>
        <taxon>Bacillales</taxon>
        <taxon>Bacillaceae</taxon>
        <taxon>Mesobacillus</taxon>
    </lineage>
</organism>
<dbReference type="InterPro" id="IPR014794">
    <property type="entry name" value="DUF1779"/>
</dbReference>
<dbReference type="Gene3D" id="3.30.2030.10">
    <property type="entry name" value="YwmB-like"/>
    <property type="match status" value="1"/>
</dbReference>